<sequence length="160" mass="17912">MSIRHRLEMTLGGPGGYLGLVNSSQLSKNKFIAIEFDTRQDLHFNDPDEDYVGLDIDNLVSIKTDNSILKGVNLKGGNLITAWIDYENRKKNLEIFLSYSSFKPEAPLLSIGIDLFDYLKDFIYVGFPASTEASGAILLVDDRVTRWLEESICSITSGKQ</sequence>
<dbReference type="InterPro" id="IPR001220">
    <property type="entry name" value="Legume_lectin_dom"/>
</dbReference>
<name>A0ABD1SKY9_9LAMI</name>
<gene>
    <name evidence="4" type="ORF">Fot_35244</name>
</gene>
<feature type="domain" description="Legume lectin" evidence="3">
    <location>
        <begin position="14"/>
        <end position="133"/>
    </location>
</feature>
<dbReference type="SUPFAM" id="SSF49899">
    <property type="entry name" value="Concanavalin A-like lectins/glucanases"/>
    <property type="match status" value="1"/>
</dbReference>
<proteinExistence type="inferred from homology"/>
<dbReference type="PANTHER" id="PTHR32401">
    <property type="entry name" value="CONCANAVALIN A-LIKE LECTIN FAMILY PROTEIN"/>
    <property type="match status" value="1"/>
</dbReference>
<dbReference type="EMBL" id="JBFOLJ010000010">
    <property type="protein sequence ID" value="KAL2501396.1"/>
    <property type="molecule type" value="Genomic_DNA"/>
</dbReference>
<protein>
    <submittedName>
        <fullName evidence="4">L-type lectin-domain containing receptor kinase S.7</fullName>
    </submittedName>
</protein>
<dbReference type="AlphaFoldDB" id="A0ABD1SKY9"/>
<evidence type="ECO:0000259" key="3">
    <source>
        <dbReference type="Pfam" id="PF00139"/>
    </source>
</evidence>
<evidence type="ECO:0000313" key="5">
    <source>
        <dbReference type="Proteomes" id="UP001604277"/>
    </source>
</evidence>
<keyword evidence="2" id="KW-0430">Lectin</keyword>
<dbReference type="GO" id="GO:0016301">
    <property type="term" value="F:kinase activity"/>
    <property type="evidence" value="ECO:0007669"/>
    <property type="project" value="UniProtKB-KW"/>
</dbReference>
<evidence type="ECO:0000256" key="1">
    <source>
        <dbReference type="ARBA" id="ARBA00007606"/>
    </source>
</evidence>
<keyword evidence="4" id="KW-0418">Kinase</keyword>
<organism evidence="4 5">
    <name type="scientific">Forsythia ovata</name>
    <dbReference type="NCBI Taxonomy" id="205694"/>
    <lineage>
        <taxon>Eukaryota</taxon>
        <taxon>Viridiplantae</taxon>
        <taxon>Streptophyta</taxon>
        <taxon>Embryophyta</taxon>
        <taxon>Tracheophyta</taxon>
        <taxon>Spermatophyta</taxon>
        <taxon>Magnoliopsida</taxon>
        <taxon>eudicotyledons</taxon>
        <taxon>Gunneridae</taxon>
        <taxon>Pentapetalae</taxon>
        <taxon>asterids</taxon>
        <taxon>lamiids</taxon>
        <taxon>Lamiales</taxon>
        <taxon>Oleaceae</taxon>
        <taxon>Forsythieae</taxon>
        <taxon>Forsythia</taxon>
    </lineage>
</organism>
<dbReference type="Pfam" id="PF00139">
    <property type="entry name" value="Lectin_legB"/>
    <property type="match status" value="1"/>
</dbReference>
<accession>A0ABD1SKY9</accession>
<comment type="caution">
    <text evidence="4">The sequence shown here is derived from an EMBL/GenBank/DDBJ whole genome shotgun (WGS) entry which is preliminary data.</text>
</comment>
<keyword evidence="5" id="KW-1185">Reference proteome</keyword>
<evidence type="ECO:0000313" key="4">
    <source>
        <dbReference type="EMBL" id="KAL2501396.1"/>
    </source>
</evidence>
<reference evidence="5" key="1">
    <citation type="submission" date="2024-07" db="EMBL/GenBank/DDBJ databases">
        <title>Two chromosome-level genome assemblies of Korean endemic species Abeliophyllum distichum and Forsythia ovata (Oleaceae).</title>
        <authorList>
            <person name="Jang H."/>
        </authorList>
    </citation>
    <scope>NUCLEOTIDE SEQUENCE [LARGE SCALE GENOMIC DNA]</scope>
</reference>
<dbReference type="Gene3D" id="2.60.120.200">
    <property type="match status" value="1"/>
</dbReference>
<dbReference type="InterPro" id="IPR013320">
    <property type="entry name" value="ConA-like_dom_sf"/>
</dbReference>
<keyword evidence="4" id="KW-0808">Transferase</keyword>
<comment type="similarity">
    <text evidence="1">Belongs to the leguminous lectin family.</text>
</comment>
<evidence type="ECO:0000256" key="2">
    <source>
        <dbReference type="ARBA" id="ARBA00022734"/>
    </source>
</evidence>
<dbReference type="Proteomes" id="UP001604277">
    <property type="component" value="Unassembled WGS sequence"/>
</dbReference>
<dbReference type="PANTHER" id="PTHR32401:SF49">
    <property type="entry name" value="OS10G0129200 PROTEIN"/>
    <property type="match status" value="1"/>
</dbReference>
<dbReference type="GO" id="GO:0030246">
    <property type="term" value="F:carbohydrate binding"/>
    <property type="evidence" value="ECO:0007669"/>
    <property type="project" value="UniProtKB-KW"/>
</dbReference>
<dbReference type="InterPro" id="IPR050258">
    <property type="entry name" value="Leguminous_Lectin"/>
</dbReference>
<keyword evidence="4" id="KW-0675">Receptor</keyword>